<name>A0A6I6L628_9SPHN</name>
<organism evidence="2 3">
    <name type="scientific">Sphingorhabdus lacus</name>
    <dbReference type="NCBI Taxonomy" id="392610"/>
    <lineage>
        <taxon>Bacteria</taxon>
        <taxon>Pseudomonadati</taxon>
        <taxon>Pseudomonadota</taxon>
        <taxon>Alphaproteobacteria</taxon>
        <taxon>Sphingomonadales</taxon>
        <taxon>Sphingomonadaceae</taxon>
        <taxon>Sphingorhabdus</taxon>
    </lineage>
</organism>
<dbReference type="GO" id="GO:0051213">
    <property type="term" value="F:dioxygenase activity"/>
    <property type="evidence" value="ECO:0007669"/>
    <property type="project" value="UniProtKB-KW"/>
</dbReference>
<dbReference type="Gene3D" id="3.10.180.10">
    <property type="entry name" value="2,3-Dihydroxybiphenyl 1,2-Dioxygenase, domain 1"/>
    <property type="match status" value="1"/>
</dbReference>
<accession>A0A6I6L628</accession>
<dbReference type="OrthoDB" id="9789608at2"/>
<dbReference type="NCBIfam" id="NF041414">
    <property type="entry name" value="ArsI_CadI_VOC"/>
    <property type="match status" value="1"/>
</dbReference>
<dbReference type="InterPro" id="IPR029068">
    <property type="entry name" value="Glyas_Bleomycin-R_OHBP_Dase"/>
</dbReference>
<feature type="domain" description="VOC" evidence="1">
    <location>
        <begin position="2"/>
        <end position="117"/>
    </location>
</feature>
<dbReference type="PANTHER" id="PTHR41294:SF1">
    <property type="entry name" value="CADMIUM-INDUCED PROTEIN CADI"/>
    <property type="match status" value="1"/>
</dbReference>
<evidence type="ECO:0000313" key="2">
    <source>
        <dbReference type="EMBL" id="QGY79497.1"/>
    </source>
</evidence>
<dbReference type="Pfam" id="PF00903">
    <property type="entry name" value="Glyoxalase"/>
    <property type="match status" value="1"/>
</dbReference>
<dbReference type="PROSITE" id="PS51819">
    <property type="entry name" value="VOC"/>
    <property type="match status" value="1"/>
</dbReference>
<dbReference type="SUPFAM" id="SSF54593">
    <property type="entry name" value="Glyoxalase/Bleomycin resistance protein/Dihydroxybiphenyl dioxygenase"/>
    <property type="match status" value="1"/>
</dbReference>
<keyword evidence="3" id="KW-1185">Reference proteome</keyword>
<sequence>MKRLHVHVGVDNLDQSIGFYSALFGAEPSVTKSDYAKWMLEDPRVNFAISCKEGAAKGVEHLGIQVEDGAELADVYGRLKVAGGPVLEEGATTCCYAKSEKSWIADPDGVVWEAFLTQGESTVYGDSPDFDQLSGDNAAATACCAPKVEAAPKGCC</sequence>
<dbReference type="PANTHER" id="PTHR41294">
    <property type="entry name" value="CADMIUM-INDUCED PROTEIN CADI"/>
    <property type="match status" value="1"/>
</dbReference>
<dbReference type="KEGG" id="slaa:EUU25_01985"/>
<keyword evidence="2" id="KW-0560">Oxidoreductase</keyword>
<dbReference type="InterPro" id="IPR004360">
    <property type="entry name" value="Glyas_Fos-R_dOase_dom"/>
</dbReference>
<protein>
    <submittedName>
        <fullName evidence="2">Glyoxalase/bleomycin resistance/dioxygenase family protein</fullName>
    </submittedName>
</protein>
<gene>
    <name evidence="2" type="ORF">EUU25_01985</name>
</gene>
<dbReference type="EMBL" id="CP035733">
    <property type="protein sequence ID" value="QGY79497.1"/>
    <property type="molecule type" value="Genomic_DNA"/>
</dbReference>
<dbReference type="InterPro" id="IPR037523">
    <property type="entry name" value="VOC_core"/>
</dbReference>
<keyword evidence="2" id="KW-0223">Dioxygenase</keyword>
<dbReference type="InterPro" id="IPR052393">
    <property type="entry name" value="Cadmium-induced_rsp"/>
</dbReference>
<dbReference type="RefSeq" id="WP_158897823.1">
    <property type="nucleotide sequence ID" value="NZ_CP035733.1"/>
</dbReference>
<dbReference type="InterPro" id="IPR049789">
    <property type="entry name" value="ArsI/CadI-like"/>
</dbReference>
<reference evidence="3" key="1">
    <citation type="submission" date="2019-01" db="EMBL/GenBank/DDBJ databases">
        <title>Sphingorhabdus lacus sp.nov., isolated from an oligotrophic freshwater lake.</title>
        <authorList>
            <person name="Park M."/>
        </authorList>
    </citation>
    <scope>NUCLEOTIDE SEQUENCE [LARGE SCALE GENOMIC DNA]</scope>
    <source>
        <strain evidence="3">IMCC1753</strain>
    </source>
</reference>
<dbReference type="AlphaFoldDB" id="A0A6I6L628"/>
<dbReference type="Proteomes" id="UP000428803">
    <property type="component" value="Chromosome"/>
</dbReference>
<evidence type="ECO:0000259" key="1">
    <source>
        <dbReference type="PROSITE" id="PS51819"/>
    </source>
</evidence>
<proteinExistence type="predicted"/>
<dbReference type="GO" id="GO:0046686">
    <property type="term" value="P:response to cadmium ion"/>
    <property type="evidence" value="ECO:0007669"/>
    <property type="project" value="TreeGrafter"/>
</dbReference>
<evidence type="ECO:0000313" key="3">
    <source>
        <dbReference type="Proteomes" id="UP000428803"/>
    </source>
</evidence>